<evidence type="ECO:0008006" key="3">
    <source>
        <dbReference type="Google" id="ProtNLM"/>
    </source>
</evidence>
<dbReference type="RefSeq" id="WP_308948421.1">
    <property type="nucleotide sequence ID" value="NZ_JARXHW010000003.1"/>
</dbReference>
<dbReference type="Proteomes" id="UP001225316">
    <property type="component" value="Unassembled WGS sequence"/>
</dbReference>
<protein>
    <recommendedName>
        <fullName evidence="3">Tfp pilus assembly protein PilX</fullName>
    </recommendedName>
</protein>
<comment type="caution">
    <text evidence="1">The sequence shown here is derived from an EMBL/GenBank/DDBJ whole genome shotgun (WGS) entry which is preliminary data.</text>
</comment>
<dbReference type="EMBL" id="JARXHW010000003">
    <property type="protein sequence ID" value="MDQ8206371.1"/>
    <property type="molecule type" value="Genomic_DNA"/>
</dbReference>
<evidence type="ECO:0000313" key="1">
    <source>
        <dbReference type="EMBL" id="MDQ8206371.1"/>
    </source>
</evidence>
<name>A0ABU1AQE5_9BACT</name>
<gene>
    <name evidence="1" type="ORF">QEH52_02545</name>
</gene>
<proteinExistence type="predicted"/>
<organism evidence="1 2">
    <name type="scientific">Thalassobacterium maritimum</name>
    <dbReference type="NCBI Taxonomy" id="3041265"/>
    <lineage>
        <taxon>Bacteria</taxon>
        <taxon>Pseudomonadati</taxon>
        <taxon>Verrucomicrobiota</taxon>
        <taxon>Opitutia</taxon>
        <taxon>Puniceicoccales</taxon>
        <taxon>Coraliomargaritaceae</taxon>
        <taxon>Thalassobacterium</taxon>
    </lineage>
</organism>
<accession>A0ABU1AQE5</accession>
<reference evidence="1 2" key="1">
    <citation type="submission" date="2023-04" db="EMBL/GenBank/DDBJ databases">
        <title>A novel bacteria isolated from coastal sediment.</title>
        <authorList>
            <person name="Liu X.-J."/>
            <person name="Du Z.-J."/>
        </authorList>
    </citation>
    <scope>NUCLEOTIDE SEQUENCE [LARGE SCALE GENOMIC DNA]</scope>
    <source>
        <strain evidence="1 2">SDUM461003</strain>
    </source>
</reference>
<keyword evidence="2" id="KW-1185">Reference proteome</keyword>
<evidence type="ECO:0000313" key="2">
    <source>
        <dbReference type="Proteomes" id="UP001225316"/>
    </source>
</evidence>
<sequence>MKYKSKKGFALVIALGLMAFVLVLMLTITTLVRVESATSQTSQNVVSARQNAYLGVLEAIGKLQQTVGPDQRVTATGALWEKPVVGTEHYLGVWQNLPDAASDTDGNPVTSNGQFLEWLVSRADETETEAADFVENAVPIVYTAPQYTSSSSDYAVLVGAGSTTQDVNYPNTMNGVIAEKKSVPGLGNHTVGNYAWWVGDEGAKAKVNIIDPYEIDSSSDSYLSAFEKARFRTTSAQRMGTTAIEAYDALQLDDPKLQRIIDADHIELIQNGPSNTDVSKRFHDTTVWSKGLMTDVKHGGFKRDLSLLFEMDDSDFETTGEGGNRNELVYNVLDSYTQTNAETLENAHGGPDVTPIFWINQPSFGSWTPGENKFYGPAWHLLRDYYRQYKSVQSVSSTPLLDAVGISPNPSSGDENAPYMGAVRGIYALDPLTDQFSSSGARYPRIVQASYRPYISRVLLAFSIEPVGSDQVEFIMLPVVGLHNPYNISIKISDAHVDWNHLQGRCEIRRYVGEPVTQLKDIVGSGINGGQGLKLNLKGGGGRADVTFLPGQTIFFLPAGGSGVLPWSSREIDLEPLSAGTGLLNAGIALGLPAHFQADPIPTGVDYQPYLEFFNSGSFALYLDNEIQSKIDFFDTHKLVAQGGDYGNLAMASFSPGDMQDEDKAPTYAQADILTGTPHYFLLSDTFVKPAFFPSMHIGFDDGLTDPDSVSSFPSFLLGSPTAMSSSQYTTGGAFHLIGPSYHFVDYYTDASSATNPSNVLPDMSGDGNGYYGAYHDGGGSEYVSFLEIPTVPLHSLGALRHASLAYNDSMPSLAIGNSFQSPSVGNSAAYYDSDRYVSTTVGQIDFSYALNSALLDAYYFSSIAPDSSSNSVSGVLSRIVGGDTTLSNSRMEVVPEEDGSVGAAVLSDYQKNAAYLQVDGMFNVNSTSVEAWKAFLSSMRDLAEIKYVNASNGSVADTNVSTTETAFLRTSLPAGEGLLKGSTDWKNADSWSRFMKLTEAQIDSLATELVAEIKRRAADRGQRSGGSEPRPSLSMAEFINRDLAVTTNSDILSSSSSVADSSQYGILQTAIEKANLNGSLLTGVQFNEGQQTDGSAFVGPDAGGFQNTGLKVDMAASSPNYLTQGDLFQALAPYMSVRSDTFKIRAYGETIDPVSGNKTEAWCEAIVQRATEAVVPAADKWTPDANYQARKFKIVSFRWLDRDDV</sequence>